<feature type="region of interest" description="Disordered" evidence="1">
    <location>
        <begin position="107"/>
        <end position="133"/>
    </location>
</feature>
<dbReference type="Ensembl" id="ENSPFOT00000001281.1">
    <property type="protein sequence ID" value="ENSPFOP00000001278.1"/>
    <property type="gene ID" value="ENSPFOG00000001386.1"/>
</dbReference>
<dbReference type="Gene3D" id="1.10.287.3160">
    <property type="match status" value="1"/>
</dbReference>
<accession>A0A087X675</accession>
<name>A0A087X675_POEFO</name>
<protein>
    <submittedName>
        <fullName evidence="2">Uncharacterized protein</fullName>
    </submittedName>
</protein>
<organism evidence="2 3">
    <name type="scientific">Poecilia formosa</name>
    <name type="common">Amazon molly</name>
    <name type="synonym">Limia formosa</name>
    <dbReference type="NCBI Taxonomy" id="48698"/>
    <lineage>
        <taxon>Eukaryota</taxon>
        <taxon>Metazoa</taxon>
        <taxon>Chordata</taxon>
        <taxon>Craniata</taxon>
        <taxon>Vertebrata</taxon>
        <taxon>Euteleostomi</taxon>
        <taxon>Actinopterygii</taxon>
        <taxon>Neopterygii</taxon>
        <taxon>Teleostei</taxon>
        <taxon>Neoteleostei</taxon>
        <taxon>Acanthomorphata</taxon>
        <taxon>Ovalentaria</taxon>
        <taxon>Atherinomorphae</taxon>
        <taxon>Cyprinodontiformes</taxon>
        <taxon>Poeciliidae</taxon>
        <taxon>Poeciliinae</taxon>
        <taxon>Poecilia</taxon>
    </lineage>
</organism>
<dbReference type="EMBL" id="AYCK01027233">
    <property type="status" value="NOT_ANNOTATED_CDS"/>
    <property type="molecule type" value="Genomic_DNA"/>
</dbReference>
<dbReference type="GeneTree" id="ENSGT00530000064357"/>
<dbReference type="OMA" id="WGEILDS"/>
<dbReference type="AlphaFoldDB" id="A0A087X675"/>
<feature type="compositionally biased region" description="Polar residues" evidence="1">
    <location>
        <begin position="412"/>
        <end position="425"/>
    </location>
</feature>
<reference evidence="2" key="3">
    <citation type="submission" date="2025-09" db="UniProtKB">
        <authorList>
            <consortium name="Ensembl"/>
        </authorList>
    </citation>
    <scope>IDENTIFICATION</scope>
</reference>
<feature type="region of interest" description="Disordered" evidence="1">
    <location>
        <begin position="381"/>
        <end position="425"/>
    </location>
</feature>
<dbReference type="Proteomes" id="UP000028760">
    <property type="component" value="Unassembled WGS sequence"/>
</dbReference>
<proteinExistence type="predicted"/>
<reference evidence="2" key="2">
    <citation type="submission" date="2025-08" db="UniProtKB">
        <authorList>
            <consortium name="Ensembl"/>
        </authorList>
    </citation>
    <scope>IDENTIFICATION</scope>
</reference>
<keyword evidence="3" id="KW-1185">Reference proteome</keyword>
<evidence type="ECO:0000313" key="3">
    <source>
        <dbReference type="Proteomes" id="UP000028760"/>
    </source>
</evidence>
<evidence type="ECO:0000313" key="2">
    <source>
        <dbReference type="Ensembl" id="ENSPFOP00000001278.1"/>
    </source>
</evidence>
<evidence type="ECO:0000256" key="1">
    <source>
        <dbReference type="SAM" id="MobiDB-lite"/>
    </source>
</evidence>
<reference evidence="3" key="1">
    <citation type="submission" date="2013-10" db="EMBL/GenBank/DDBJ databases">
        <authorList>
            <person name="Schartl M."/>
            <person name="Warren W."/>
        </authorList>
    </citation>
    <scope>NUCLEOTIDE SEQUENCE [LARGE SCALE GENOMIC DNA]</scope>
    <source>
        <strain evidence="3">female</strain>
    </source>
</reference>
<sequence length="425" mass="46352">CGNKISSSDTHSSCVVCLGPKHAQAAFDSGETCSHCSRFSVKVLRRRLARQTTLSSSDPLMASAAGTTWGEILDSVDPLPSEVPELGLESCLLDFLVTGDCEFSDSESELPFSDNDEDYDPSPPLSGRVANGKLPRKTGRQLLPVFPELLEELAVSWRNKPFKEKHPVAGSSVLDCDGMEKCGLRQLPPVEPAVAAHLHPKTSMSAGGPTLPSKADRFQSSLTDKSYRAAALSVRALNASSLLMAYQAELEEQMTALPDAALWEEVCIITDHCLQLHKVAIQALGRTMGLMVLQERARWLNLTTLSTKEKEDLLDTAITPEGLFGAAVTSMQKRWEEKKRDDEALKLCLPRRTFATGTTAPSTQRQTFAQAAAHFPNAFKIPKFPKTQGAAQKASVPKAPWQRKPDGPRSDQPPSSSSTQNVRRR</sequence>
<feature type="compositionally biased region" description="Acidic residues" evidence="1">
    <location>
        <begin position="107"/>
        <end position="120"/>
    </location>
</feature>